<dbReference type="EMBL" id="MHMS01000007">
    <property type="protein sequence ID" value="OGZ32484.1"/>
    <property type="molecule type" value="Genomic_DNA"/>
</dbReference>
<dbReference type="PANTHER" id="PTHR34477:SF1">
    <property type="entry name" value="UPF0213 PROTEIN YHBQ"/>
    <property type="match status" value="1"/>
</dbReference>
<evidence type="ECO:0000256" key="1">
    <source>
        <dbReference type="ARBA" id="ARBA00007435"/>
    </source>
</evidence>
<dbReference type="STRING" id="1801726.A3H02_01860"/>
<dbReference type="AlphaFoldDB" id="A0A1G2F316"/>
<sequence length="96" mass="11601">MPSKTKSNVFFWVYVLESLKDGNHYIGYTENLKRRLEEHKQGYNFSTKFRMPFKTIYIEGCLNQEDAKQRERYLKTTAGRRFLAQRLKKYKSSYSI</sequence>
<comment type="similarity">
    <text evidence="1">Belongs to the UPF0213 family.</text>
</comment>
<dbReference type="InterPro" id="IPR000305">
    <property type="entry name" value="GIY-YIG_endonuc"/>
</dbReference>
<dbReference type="InterPro" id="IPR050190">
    <property type="entry name" value="UPF0213_domain"/>
</dbReference>
<name>A0A1G2F316_9BACT</name>
<dbReference type="PANTHER" id="PTHR34477">
    <property type="entry name" value="UPF0213 PROTEIN YHBQ"/>
    <property type="match status" value="1"/>
</dbReference>
<evidence type="ECO:0000259" key="2">
    <source>
        <dbReference type="PROSITE" id="PS50164"/>
    </source>
</evidence>
<dbReference type="Proteomes" id="UP000176787">
    <property type="component" value="Unassembled WGS sequence"/>
</dbReference>
<organism evidence="3 4">
    <name type="scientific">Candidatus Niyogibacteria bacterium RIFCSPLOWO2_12_FULL_41_13</name>
    <dbReference type="NCBI Taxonomy" id="1801726"/>
    <lineage>
        <taxon>Bacteria</taxon>
        <taxon>Candidatus Niyogiibacteriota</taxon>
    </lineage>
</organism>
<proteinExistence type="inferred from homology"/>
<dbReference type="Gene3D" id="3.40.1440.10">
    <property type="entry name" value="GIY-YIG endonuclease"/>
    <property type="match status" value="1"/>
</dbReference>
<accession>A0A1G2F316</accession>
<protein>
    <recommendedName>
        <fullName evidence="2">GIY-YIG domain-containing protein</fullName>
    </recommendedName>
</protein>
<evidence type="ECO:0000313" key="3">
    <source>
        <dbReference type="EMBL" id="OGZ32484.1"/>
    </source>
</evidence>
<comment type="caution">
    <text evidence="3">The sequence shown here is derived from an EMBL/GenBank/DDBJ whole genome shotgun (WGS) entry which is preliminary data.</text>
</comment>
<dbReference type="SUPFAM" id="SSF82771">
    <property type="entry name" value="GIY-YIG endonuclease"/>
    <property type="match status" value="1"/>
</dbReference>
<dbReference type="Pfam" id="PF01541">
    <property type="entry name" value="GIY-YIG"/>
    <property type="match status" value="1"/>
</dbReference>
<feature type="domain" description="GIY-YIG" evidence="2">
    <location>
        <begin position="9"/>
        <end position="84"/>
    </location>
</feature>
<dbReference type="PROSITE" id="PS50164">
    <property type="entry name" value="GIY_YIG"/>
    <property type="match status" value="1"/>
</dbReference>
<evidence type="ECO:0000313" key="4">
    <source>
        <dbReference type="Proteomes" id="UP000176787"/>
    </source>
</evidence>
<gene>
    <name evidence="3" type="ORF">A3H02_01860</name>
</gene>
<reference evidence="3 4" key="1">
    <citation type="journal article" date="2016" name="Nat. Commun.">
        <title>Thousands of microbial genomes shed light on interconnected biogeochemical processes in an aquifer system.</title>
        <authorList>
            <person name="Anantharaman K."/>
            <person name="Brown C.T."/>
            <person name="Hug L.A."/>
            <person name="Sharon I."/>
            <person name="Castelle C.J."/>
            <person name="Probst A.J."/>
            <person name="Thomas B.C."/>
            <person name="Singh A."/>
            <person name="Wilkins M.J."/>
            <person name="Karaoz U."/>
            <person name="Brodie E.L."/>
            <person name="Williams K.H."/>
            <person name="Hubbard S.S."/>
            <person name="Banfield J.F."/>
        </authorList>
    </citation>
    <scope>NUCLEOTIDE SEQUENCE [LARGE SCALE GENOMIC DNA]</scope>
</reference>
<dbReference type="InterPro" id="IPR035901">
    <property type="entry name" value="GIY-YIG_endonuc_sf"/>
</dbReference>